<dbReference type="Gene3D" id="1.25.40.10">
    <property type="entry name" value="Tetratricopeptide repeat domain"/>
    <property type="match status" value="1"/>
</dbReference>
<dbReference type="InterPro" id="IPR011990">
    <property type="entry name" value="TPR-like_helical_dom_sf"/>
</dbReference>
<sequence length="451" mass="48756">MTITDACGLAVTLPSDAAAASWNATVRAALRHCRETPDHLGRCLGAAPDFAMGWAAKGLFTLLLGRSELAPLAREAEAKAQAALSRVGGSRRERAYVIALGAWLAGRPRHAAEILSGVLTAAPEDALALKLDHSLRFLLGDRRGMLREAAAALPAYGPDHPLAGYALGCHAFALEEMGAYALAEQAGRHGLERTPDDAWGLHAVAHVYDMTAQNETGIAWLEGQTARWAHCNNFGAHLWWHLGLFHLDRGEIDRVLELYDSHVRAEHTDDYRDIANGASMLVRLEIEGIEVGDRWEELAALAAGRVEDGAVVFADLHYLLALGGGERDAEAERLLARLAADAARREHDMHEVAAVAGHPAAVGLVAFRAGDYATAFERLRGVRCDMQRIGGSHAQRDVFSRLMIEAGIRAGRWAEAESEIRARVQRRGAEDGFTRRRLAALGRARAAVAAE</sequence>
<evidence type="ECO:0000256" key="2">
    <source>
        <dbReference type="ARBA" id="ARBA00019992"/>
    </source>
</evidence>
<evidence type="ECO:0000256" key="1">
    <source>
        <dbReference type="ARBA" id="ARBA00005857"/>
    </source>
</evidence>
<accession>A0ABQ6LK53</accession>
<name>A0ABQ6LK53_9RHOB</name>
<dbReference type="RefSeq" id="WP_285669645.1">
    <property type="nucleotide sequence ID" value="NZ_BSYI01000001.1"/>
</dbReference>
<dbReference type="CDD" id="cd05804">
    <property type="entry name" value="StaR_like"/>
    <property type="match status" value="1"/>
</dbReference>
<reference evidence="5 6" key="1">
    <citation type="submission" date="2023-04" db="EMBL/GenBank/DDBJ databases">
        <title>Marinoamorphus aggregata gen. nov., sp. Nov., isolate from tissue of brittle star Ophioplocus japonicus.</title>
        <authorList>
            <person name="Kawano K."/>
            <person name="Sawayama S."/>
            <person name="Nakagawa S."/>
        </authorList>
    </citation>
    <scope>NUCLEOTIDE SEQUENCE [LARGE SCALE GENOMIC DNA]</scope>
    <source>
        <strain evidence="5 6">NKW23</strain>
    </source>
</reference>
<dbReference type="InterPro" id="IPR033891">
    <property type="entry name" value="TTC38"/>
</dbReference>
<comment type="caution">
    <text evidence="5">The sequence shown here is derived from an EMBL/GenBank/DDBJ whole genome shotgun (WGS) entry which is preliminary data.</text>
</comment>
<protein>
    <recommendedName>
        <fullName evidence="2">Tetratricopeptide repeat protein 38</fullName>
    </recommendedName>
</protein>
<evidence type="ECO:0000256" key="4">
    <source>
        <dbReference type="ARBA" id="ARBA00022803"/>
    </source>
</evidence>
<proteinExistence type="inferred from homology"/>
<dbReference type="PANTHER" id="PTHR16263:SF4">
    <property type="entry name" value="TETRATRICOPEPTIDE REPEAT PROTEIN 38"/>
    <property type="match status" value="1"/>
</dbReference>
<dbReference type="EMBL" id="BSYI01000001">
    <property type="protein sequence ID" value="GMG81029.1"/>
    <property type="molecule type" value="Genomic_DNA"/>
</dbReference>
<dbReference type="PANTHER" id="PTHR16263">
    <property type="entry name" value="TETRATRICOPEPTIDE REPEAT PROTEIN 38"/>
    <property type="match status" value="1"/>
</dbReference>
<dbReference type="Proteomes" id="UP001239909">
    <property type="component" value="Unassembled WGS sequence"/>
</dbReference>
<keyword evidence="4" id="KW-0802">TPR repeat</keyword>
<evidence type="ECO:0000256" key="3">
    <source>
        <dbReference type="ARBA" id="ARBA00022737"/>
    </source>
</evidence>
<keyword evidence="3" id="KW-0677">Repeat</keyword>
<gene>
    <name evidence="5" type="ORF">LNKW23_02410</name>
</gene>
<keyword evidence="6" id="KW-1185">Reference proteome</keyword>
<comment type="similarity">
    <text evidence="1">Belongs to the TTC38 family.</text>
</comment>
<dbReference type="SUPFAM" id="SSF48452">
    <property type="entry name" value="TPR-like"/>
    <property type="match status" value="1"/>
</dbReference>
<organism evidence="5 6">
    <name type="scientific">Paralimibaculum aggregatum</name>
    <dbReference type="NCBI Taxonomy" id="3036245"/>
    <lineage>
        <taxon>Bacteria</taxon>
        <taxon>Pseudomonadati</taxon>
        <taxon>Pseudomonadota</taxon>
        <taxon>Alphaproteobacteria</taxon>
        <taxon>Rhodobacterales</taxon>
        <taxon>Paracoccaceae</taxon>
        <taxon>Paralimibaculum</taxon>
    </lineage>
</organism>
<evidence type="ECO:0000313" key="6">
    <source>
        <dbReference type="Proteomes" id="UP001239909"/>
    </source>
</evidence>
<evidence type="ECO:0000313" key="5">
    <source>
        <dbReference type="EMBL" id="GMG81029.1"/>
    </source>
</evidence>